<comment type="similarity">
    <text evidence="3">Belongs to the TRAFAC class dynamin-like GTPase superfamily. Very large inducible GTPase (VLIG) family.</text>
</comment>
<dbReference type="GO" id="GO:0005525">
    <property type="term" value="F:GTP binding"/>
    <property type="evidence" value="ECO:0007669"/>
    <property type="project" value="UniProtKB-KW"/>
</dbReference>
<dbReference type="PROSITE" id="PS51717">
    <property type="entry name" value="G_VLIG"/>
    <property type="match status" value="1"/>
</dbReference>
<evidence type="ECO:0000259" key="8">
    <source>
        <dbReference type="PROSITE" id="PS51717"/>
    </source>
</evidence>
<dbReference type="PANTHER" id="PTHR22796:SF6">
    <property type="entry name" value="INTERFERON-INDUCED VERY LARGE GTPASE 1-RELATED"/>
    <property type="match status" value="1"/>
</dbReference>
<dbReference type="PANTHER" id="PTHR22796">
    <property type="entry name" value="URG4-RELATED"/>
    <property type="match status" value="1"/>
</dbReference>
<protein>
    <recommendedName>
        <fullName evidence="8">VLIG-type G domain-containing protein</fullName>
    </recommendedName>
</protein>
<evidence type="ECO:0000313" key="10">
    <source>
        <dbReference type="Proteomes" id="UP000314983"/>
    </source>
</evidence>
<evidence type="ECO:0000256" key="1">
    <source>
        <dbReference type="ARBA" id="ARBA00004123"/>
    </source>
</evidence>
<feature type="domain" description="VLIG-type G" evidence="8">
    <location>
        <begin position="604"/>
        <end position="845"/>
    </location>
</feature>
<proteinExistence type="inferred from homology"/>
<keyword evidence="7" id="KW-0539">Nucleus</keyword>
<reference evidence="9" key="3">
    <citation type="submission" date="2020-05" db="EMBL/GenBank/DDBJ databases">
        <title>Electrophorus electricus (electric eel) genome, fEleEle1, primary haplotype.</title>
        <authorList>
            <person name="Myers G."/>
            <person name="Meyer A."/>
            <person name="Fedrigo O."/>
            <person name="Formenti G."/>
            <person name="Rhie A."/>
            <person name="Tracey A."/>
            <person name="Sims Y."/>
            <person name="Jarvis E.D."/>
        </authorList>
    </citation>
    <scope>NUCLEOTIDE SEQUENCE [LARGE SCALE GENOMIC DNA]</scope>
</reference>
<reference evidence="9" key="4">
    <citation type="submission" date="2025-08" db="UniProtKB">
        <authorList>
            <consortium name="Ensembl"/>
        </authorList>
    </citation>
    <scope>IDENTIFICATION</scope>
</reference>
<dbReference type="GO" id="GO:0005737">
    <property type="term" value="C:cytoplasm"/>
    <property type="evidence" value="ECO:0007669"/>
    <property type="project" value="UniProtKB-SubCell"/>
</dbReference>
<dbReference type="GO" id="GO:0005634">
    <property type="term" value="C:nucleus"/>
    <property type="evidence" value="ECO:0007669"/>
    <property type="project" value="UniProtKB-SubCell"/>
</dbReference>
<dbReference type="Pfam" id="PF25496">
    <property type="entry name" value="URGCP"/>
    <property type="match status" value="1"/>
</dbReference>
<evidence type="ECO:0000256" key="4">
    <source>
        <dbReference type="ARBA" id="ARBA00022490"/>
    </source>
</evidence>
<dbReference type="OMA" id="MHYYNIF"/>
<comment type="subcellular location">
    <subcellularLocation>
        <location evidence="2">Cytoplasm</location>
    </subcellularLocation>
    <subcellularLocation>
        <location evidence="1">Nucleus</location>
    </subcellularLocation>
</comment>
<dbReference type="SUPFAM" id="SSF52540">
    <property type="entry name" value="P-loop containing nucleoside triphosphate hydrolases"/>
    <property type="match status" value="1"/>
</dbReference>
<name>A0A4W4FVF7_ELEEL</name>
<dbReference type="Gene3D" id="3.40.50.300">
    <property type="entry name" value="P-loop containing nucleotide triphosphate hydrolases"/>
    <property type="match status" value="1"/>
</dbReference>
<keyword evidence="5" id="KW-0547">Nucleotide-binding</keyword>
<evidence type="ECO:0000256" key="5">
    <source>
        <dbReference type="ARBA" id="ARBA00022741"/>
    </source>
</evidence>
<dbReference type="GeneTree" id="ENSGT00940000163472"/>
<keyword evidence="10" id="KW-1185">Reference proteome</keyword>
<dbReference type="InterPro" id="IPR057365">
    <property type="entry name" value="URGCP"/>
</dbReference>
<dbReference type="InterPro" id="IPR058641">
    <property type="entry name" value="GVIN1_dom"/>
</dbReference>
<dbReference type="Pfam" id="PF25683">
    <property type="entry name" value="URGCP_GTPase"/>
    <property type="match status" value="1"/>
</dbReference>
<reference evidence="10" key="1">
    <citation type="journal article" date="2014" name="Science">
        <title>Nonhuman genetics. Genomic basis for the convergent evolution of electric organs.</title>
        <authorList>
            <person name="Gallant J.R."/>
            <person name="Traeger L.L."/>
            <person name="Volkening J.D."/>
            <person name="Moffett H."/>
            <person name="Chen P.H."/>
            <person name="Novina C.D."/>
            <person name="Phillips G.N.Jr."/>
            <person name="Anand R."/>
            <person name="Wells G.B."/>
            <person name="Pinch M."/>
            <person name="Guth R."/>
            <person name="Unguez G.A."/>
            <person name="Albert J.S."/>
            <person name="Zakon H.H."/>
            <person name="Samanta M.P."/>
            <person name="Sussman M.R."/>
        </authorList>
    </citation>
    <scope>NUCLEOTIDE SEQUENCE [LARGE SCALE GENOMIC DNA]</scope>
</reference>
<sequence length="1586" mass="181992">INDLFHRLNNGAQHTLIIADFLKITASSLNCHEHCEEKDLVHTFLQRLLMMDYTARYIPVREQDTNTSTQQKAADEIDIFAALFVKETVVVDRATQLAQVHPMDIQMVAFHSADHFLRQLMVAKLSQCQYAVPLIVPNPFSGVLEFPLWSLRQIKKTWKSKDNIGNITNKNKSMYEAETPMVAFFRLGSVSPSKSQMINSLINERHHTFFDRNCTQSSKTRHLMDGVVEIAWYCPAGKTSDSFSDCIAFCNLHGDAGINSVQRDILIKMATVIVVLIPKLGKDDNNMTIVKDLSMSPKPLIFLLTDDDSAVQKMYNGKFKLGVKNRSQSDVAKELRKTIQECCTKSSTFKLENVGQHAAIVVDEESGDCQSAKEAANRIMSLLQHEDLANIKIKYLPCQGKLWHDWCQKNKDLYRLMGNLEKHKTSLKHEMNQIRSQQNKCAFSHLMKLFLHSLNTLTKNERVYLLKWVGILLDRLTSDYLSERLHAYDEKWSTVLDLKKKQNKSASLTCHQAELEQISKELNAATFGVEHILREMGQIYESCNSIKSTEKNKCEQLNFSSLPQQAAEIIISGYPMELMDGDAAHVPLVWVSAVLDELIKILGNQRVFVLSVLGIQSSGKSTMLNAMFGFQFAVSAGRCTRGAFMQLVKVSQEMKAELKFDYILVVDTEGLRALELDGKATIHHDNELATFVIGLGNLTLINIFGENPAEMQDILQIVVQAFLRMKKVRLIPSCMFVHQNVGDITAGEKTMEGRRRLQGKLDEMTKLAAKEEVCDAECFSDIIEFNVQTDVKYFAQLWEGSPPMAPPNPCYSENIQELKRNILSKISTNRGITLSQFKASISDLWNALLNENFVFSFRNTLEVAAYRKLEQEYSKWTWSLRSAMMALENKLHNRVINEKSLKVEEKDIVSQMKETKKEVDKSVDHFFSKDHDKEILIQWRDRFERKIVDLYSELVERTKRKLNQVCQQKIAIEKIDEQKKMYENKLFKLSKELALSLNKKKTDENTLKSKFNDIWSRWVTDLTQDAPPVGDIDIWGDVIKILTETYELSLVCDRQGQDNYKSIDVLGNYSDYVIFKKLRDHPQASQQPTEEYSMFNQISYQICNTAKQLYSKWNKNNKKSENEPKANLLSAEDNSLLRALAGNAFQKTKKEIQRISSAETGYNHSYIQQIIESVKISVNAHESKSGYMLKREFSVDLCLYVCDFAVEQFTELHKKFKESSDVRGYLEKQRPQYFRVFKNYCSGATSTAVFGEFIVEKLEPSILQAAYDQTAIDLTEKMKCEVPAFSGNRSNLEKHILTSLAEEENFENYIEYIHKPKEHFNGFITKEVKNFIENSAEVIKTLKNNIQSKGKCVIDAVNEATVEDCGGNLDMWLQNLSIRLKDELQFKEQACVDQKEITDLGFLQEVVKKGLMDNMSKLSSSIQDVSVLKLKMFRKKPDQILIEHLCRCCWVQCPFCNAICTNTMEDHAGDHMVRFHRNCGINGWSFMFTNDLGVDFCTTAVSSSDLHFRTSAGVFAFKEYRKAGGEHARWNITADNSEMPYWKWFVCRFQEDLENHYKKRFMGHGEIPPEWKNYTKDAAIKSLSEL</sequence>
<keyword evidence="4" id="KW-0963">Cytoplasm</keyword>
<dbReference type="Proteomes" id="UP000314983">
    <property type="component" value="Chromosome 4"/>
</dbReference>
<dbReference type="Ensembl" id="ENSEEET00000028607.2">
    <property type="protein sequence ID" value="ENSEEEP00000028281.2"/>
    <property type="gene ID" value="ENSEEEG00000013592.2"/>
</dbReference>
<dbReference type="InterPro" id="IPR027417">
    <property type="entry name" value="P-loop_NTPase"/>
</dbReference>
<organism evidence="9 10">
    <name type="scientific">Electrophorus electricus</name>
    <name type="common">Electric eel</name>
    <name type="synonym">Gymnotus electricus</name>
    <dbReference type="NCBI Taxonomy" id="8005"/>
    <lineage>
        <taxon>Eukaryota</taxon>
        <taxon>Metazoa</taxon>
        <taxon>Chordata</taxon>
        <taxon>Craniata</taxon>
        <taxon>Vertebrata</taxon>
        <taxon>Euteleostomi</taxon>
        <taxon>Actinopterygii</taxon>
        <taxon>Neopterygii</taxon>
        <taxon>Teleostei</taxon>
        <taxon>Ostariophysi</taxon>
        <taxon>Gymnotiformes</taxon>
        <taxon>Gymnotoidei</taxon>
        <taxon>Gymnotidae</taxon>
        <taxon>Electrophorus</taxon>
    </lineage>
</organism>
<dbReference type="InterPro" id="IPR030383">
    <property type="entry name" value="G_VLIG_dom"/>
</dbReference>
<evidence type="ECO:0000256" key="6">
    <source>
        <dbReference type="ARBA" id="ARBA00023134"/>
    </source>
</evidence>
<reference evidence="10" key="2">
    <citation type="journal article" date="2017" name="Sci. Adv.">
        <title>A tail of two voltages: Proteomic comparison of the three electric organs of the electric eel.</title>
        <authorList>
            <person name="Traeger L.L."/>
            <person name="Sabat G."/>
            <person name="Barrett-Wilt G.A."/>
            <person name="Wells G.B."/>
            <person name="Sussman M.R."/>
        </authorList>
    </citation>
    <scope>NUCLEOTIDE SEQUENCE [LARGE SCALE GENOMIC DNA]</scope>
</reference>
<dbReference type="Pfam" id="PF25974">
    <property type="entry name" value="URGCP_9th"/>
    <property type="match status" value="1"/>
</dbReference>
<evidence type="ECO:0000256" key="3">
    <source>
        <dbReference type="ARBA" id="ARBA00006828"/>
    </source>
</evidence>
<evidence type="ECO:0000256" key="7">
    <source>
        <dbReference type="ARBA" id="ARBA00023242"/>
    </source>
</evidence>
<keyword evidence="6" id="KW-0342">GTP-binding</keyword>
<reference evidence="9" key="5">
    <citation type="submission" date="2025-09" db="UniProtKB">
        <authorList>
            <consortium name="Ensembl"/>
        </authorList>
    </citation>
    <scope>IDENTIFICATION</scope>
</reference>
<evidence type="ECO:0000256" key="2">
    <source>
        <dbReference type="ARBA" id="ARBA00004496"/>
    </source>
</evidence>
<accession>A0A4W4FVF7</accession>
<evidence type="ECO:0000313" key="9">
    <source>
        <dbReference type="Ensembl" id="ENSEEEP00000028281.2"/>
    </source>
</evidence>